<dbReference type="SFLD" id="SFLDS00019">
    <property type="entry name" value="Glutathione_Transferase_(cytos"/>
    <property type="match status" value="1"/>
</dbReference>
<proteinExistence type="predicted"/>
<dbReference type="SFLD" id="SFLDG00358">
    <property type="entry name" value="Main_(cytGST)"/>
    <property type="match status" value="1"/>
</dbReference>
<dbReference type="Pfam" id="PF13417">
    <property type="entry name" value="GST_N_3"/>
    <property type="match status" value="1"/>
</dbReference>
<evidence type="ECO:0000313" key="3">
    <source>
        <dbReference type="Proteomes" id="UP000257039"/>
    </source>
</evidence>
<dbReference type="GO" id="GO:0006559">
    <property type="term" value="P:L-phenylalanine catabolic process"/>
    <property type="evidence" value="ECO:0007669"/>
    <property type="project" value="TreeGrafter"/>
</dbReference>
<evidence type="ECO:0000259" key="1">
    <source>
        <dbReference type="PROSITE" id="PS50404"/>
    </source>
</evidence>
<accession>A0A4P9VIM7</accession>
<dbReference type="Gene3D" id="1.20.1050.10">
    <property type="match status" value="1"/>
</dbReference>
<dbReference type="InterPro" id="IPR036249">
    <property type="entry name" value="Thioredoxin-like_sf"/>
</dbReference>
<dbReference type="CDD" id="cd00570">
    <property type="entry name" value="GST_N_family"/>
    <property type="match status" value="1"/>
</dbReference>
<dbReference type="PANTHER" id="PTHR42673">
    <property type="entry name" value="MALEYLACETOACETATE ISOMERASE"/>
    <property type="match status" value="1"/>
</dbReference>
<dbReference type="InterPro" id="IPR004045">
    <property type="entry name" value="Glutathione_S-Trfase_N"/>
</dbReference>
<dbReference type="AlphaFoldDB" id="A0A4P9VIM7"/>
<dbReference type="Proteomes" id="UP000257039">
    <property type="component" value="Unassembled WGS sequence"/>
</dbReference>
<sequence>MLMLLYGVPLSPFVRKVILSLKLLKINYELKPVIPFDLPKDFDRLNPLRKVPVLVDGDLTIPDSTIICLYLNDQYGQAHQLYPVEPKLKAQAMWLEEYADSRVMEVLGPPLFLERVVKQKFKKQPADEQRIAKAINQDIPPVLDYLESQVPTSDFLFDTFGIVEISIGSQFLNARYANYEVDPMRWPILAAYLERIWQEPLFKECMLVDEKLLSS</sequence>
<feature type="domain" description="GST N-terminal" evidence="1">
    <location>
        <begin position="1"/>
        <end position="79"/>
    </location>
</feature>
<organism evidence="2 3">
    <name type="scientific">Zooshikella ganghwensis</name>
    <dbReference type="NCBI Taxonomy" id="202772"/>
    <lineage>
        <taxon>Bacteria</taxon>
        <taxon>Pseudomonadati</taxon>
        <taxon>Pseudomonadota</taxon>
        <taxon>Gammaproteobacteria</taxon>
        <taxon>Oceanospirillales</taxon>
        <taxon>Zooshikellaceae</taxon>
        <taxon>Zooshikella</taxon>
    </lineage>
</organism>
<reference evidence="2 3" key="1">
    <citation type="submission" date="2017-04" db="EMBL/GenBank/DDBJ databases">
        <title>Draft genome sequence of Zooshikella ganghwensis VG4 isolated from Red Sea sediments.</title>
        <authorList>
            <person name="Rehman Z."/>
            <person name="Alam I."/>
            <person name="Kamau A."/>
            <person name="Bajic V."/>
            <person name="Leiknes T."/>
        </authorList>
    </citation>
    <scope>NUCLEOTIDE SEQUENCE [LARGE SCALE GENOMIC DNA]</scope>
    <source>
        <strain evidence="2 3">VG4</strain>
    </source>
</reference>
<dbReference type="GO" id="GO:0006749">
    <property type="term" value="P:glutathione metabolic process"/>
    <property type="evidence" value="ECO:0007669"/>
    <property type="project" value="TreeGrafter"/>
</dbReference>
<dbReference type="PROSITE" id="PS50404">
    <property type="entry name" value="GST_NTER"/>
    <property type="match status" value="1"/>
</dbReference>
<dbReference type="GO" id="GO:0016034">
    <property type="term" value="F:maleylacetoacetate isomerase activity"/>
    <property type="evidence" value="ECO:0007669"/>
    <property type="project" value="TreeGrafter"/>
</dbReference>
<dbReference type="Gene3D" id="3.40.30.10">
    <property type="entry name" value="Glutaredoxin"/>
    <property type="match status" value="1"/>
</dbReference>
<dbReference type="InterPro" id="IPR036282">
    <property type="entry name" value="Glutathione-S-Trfase_C_sf"/>
</dbReference>
<evidence type="ECO:0000313" key="2">
    <source>
        <dbReference type="EMBL" id="RDH43095.1"/>
    </source>
</evidence>
<protein>
    <submittedName>
        <fullName evidence="2">Glutathione S-transferase family protein</fullName>
    </submittedName>
</protein>
<gene>
    <name evidence="2" type="ORF">B9G39_06315</name>
</gene>
<dbReference type="GO" id="GO:0004364">
    <property type="term" value="F:glutathione transferase activity"/>
    <property type="evidence" value="ECO:0007669"/>
    <property type="project" value="TreeGrafter"/>
</dbReference>
<dbReference type="SUPFAM" id="SSF47616">
    <property type="entry name" value="GST C-terminal domain-like"/>
    <property type="match status" value="1"/>
</dbReference>
<comment type="caution">
    <text evidence="2">The sequence shown here is derived from an EMBL/GenBank/DDBJ whole genome shotgun (WGS) entry which is preliminary data.</text>
</comment>
<dbReference type="CDD" id="cd00299">
    <property type="entry name" value="GST_C_family"/>
    <property type="match status" value="1"/>
</dbReference>
<name>A0A4P9VIM7_9GAMM</name>
<keyword evidence="2" id="KW-0808">Transferase</keyword>
<dbReference type="PANTHER" id="PTHR42673:SF21">
    <property type="entry name" value="GLUTATHIONE S-TRANSFERASE YFCF"/>
    <property type="match status" value="1"/>
</dbReference>
<dbReference type="EMBL" id="NDXW01000001">
    <property type="protein sequence ID" value="RDH43095.1"/>
    <property type="molecule type" value="Genomic_DNA"/>
</dbReference>
<keyword evidence="3" id="KW-1185">Reference proteome</keyword>
<dbReference type="InterPro" id="IPR040079">
    <property type="entry name" value="Glutathione_S-Trfase"/>
</dbReference>
<dbReference type="Pfam" id="PF13410">
    <property type="entry name" value="GST_C_2"/>
    <property type="match status" value="1"/>
</dbReference>
<dbReference type="SUPFAM" id="SSF52833">
    <property type="entry name" value="Thioredoxin-like"/>
    <property type="match status" value="1"/>
</dbReference>